<protein>
    <submittedName>
        <fullName evidence="1">Uncharacterized protein</fullName>
    </submittedName>
</protein>
<evidence type="ECO:0000313" key="1">
    <source>
        <dbReference type="EMBL" id="KAF9544256.1"/>
    </source>
</evidence>
<sequence>MAELDSHRRLSVVFDSDDNFKFECKIGDLNMSERFSKYYEESIAKTYDPDNFQDFLYAHREEMRRGGAESARWAIRKLIREAEESPLTELLHCASRLGNNWKATTESDQTSGFILWMLEPFFNRPDTTRLAHSATTSSSGSPYIRLCANFDTKPQPQDMRVRHEEKRDISVSEVSLERGFANDRGDLSRIALLAKRMLDQLITTFSGLDKARIIFFQVIRQTCEFYQMTRCETVCVANRIGCLTIAYTLNDVLKGFEDDCRTWITVCNVFQSWGS</sequence>
<dbReference type="EMBL" id="JAAAXW010000095">
    <property type="protein sequence ID" value="KAF9544256.1"/>
    <property type="molecule type" value="Genomic_DNA"/>
</dbReference>
<keyword evidence="2" id="KW-1185">Reference proteome</keyword>
<gene>
    <name evidence="1" type="ORF">EC957_012302</name>
</gene>
<accession>A0A9P6F6S2</accession>
<reference evidence="1" key="1">
    <citation type="journal article" date="2020" name="Fungal Divers.">
        <title>Resolving the Mortierellaceae phylogeny through synthesis of multi-gene phylogenetics and phylogenomics.</title>
        <authorList>
            <person name="Vandepol N."/>
            <person name="Liber J."/>
            <person name="Desiro A."/>
            <person name="Na H."/>
            <person name="Kennedy M."/>
            <person name="Barry K."/>
            <person name="Grigoriev I.V."/>
            <person name="Miller A.N."/>
            <person name="O'Donnell K."/>
            <person name="Stajich J.E."/>
            <person name="Bonito G."/>
        </authorList>
    </citation>
    <scope>NUCLEOTIDE SEQUENCE</scope>
    <source>
        <strain evidence="1">NRRL 2591</strain>
    </source>
</reference>
<comment type="caution">
    <text evidence="1">The sequence shown here is derived from an EMBL/GenBank/DDBJ whole genome shotgun (WGS) entry which is preliminary data.</text>
</comment>
<organism evidence="1 2">
    <name type="scientific">Mortierella hygrophila</name>
    <dbReference type="NCBI Taxonomy" id="979708"/>
    <lineage>
        <taxon>Eukaryota</taxon>
        <taxon>Fungi</taxon>
        <taxon>Fungi incertae sedis</taxon>
        <taxon>Mucoromycota</taxon>
        <taxon>Mortierellomycotina</taxon>
        <taxon>Mortierellomycetes</taxon>
        <taxon>Mortierellales</taxon>
        <taxon>Mortierellaceae</taxon>
        <taxon>Mortierella</taxon>
    </lineage>
</organism>
<dbReference type="Proteomes" id="UP000723463">
    <property type="component" value="Unassembled WGS sequence"/>
</dbReference>
<name>A0A9P6F6S2_9FUNG</name>
<proteinExistence type="predicted"/>
<evidence type="ECO:0000313" key="2">
    <source>
        <dbReference type="Proteomes" id="UP000723463"/>
    </source>
</evidence>
<dbReference type="AlphaFoldDB" id="A0A9P6F6S2"/>